<dbReference type="Proteomes" id="UP000253792">
    <property type="component" value="Unassembled WGS sequence"/>
</dbReference>
<proteinExistence type="predicted"/>
<dbReference type="EMBL" id="PPTP01000004">
    <property type="protein sequence ID" value="RDB55739.1"/>
    <property type="molecule type" value="Genomic_DNA"/>
</dbReference>
<organism evidence="2 3">
    <name type="scientific">Senegalimassilia anaerobia</name>
    <dbReference type="NCBI Taxonomy" id="1473216"/>
    <lineage>
        <taxon>Bacteria</taxon>
        <taxon>Bacillati</taxon>
        <taxon>Actinomycetota</taxon>
        <taxon>Coriobacteriia</taxon>
        <taxon>Coriobacteriales</taxon>
        <taxon>Coriobacteriaceae</taxon>
        <taxon>Senegalimassilia</taxon>
    </lineage>
</organism>
<evidence type="ECO:0000313" key="3">
    <source>
        <dbReference type="Proteomes" id="UP000253792"/>
    </source>
</evidence>
<dbReference type="AlphaFoldDB" id="A0A369LAJ6"/>
<keyword evidence="1" id="KW-0472">Membrane</keyword>
<protein>
    <submittedName>
        <fullName evidence="2">Uncharacterized protein</fullName>
    </submittedName>
</protein>
<keyword evidence="1" id="KW-1133">Transmembrane helix</keyword>
<accession>A0A369LAJ6</accession>
<keyword evidence="3" id="KW-1185">Reference proteome</keyword>
<evidence type="ECO:0000313" key="2">
    <source>
        <dbReference type="EMBL" id="RDB55739.1"/>
    </source>
</evidence>
<dbReference type="RefSeq" id="WP_114620672.1">
    <property type="nucleotide sequence ID" value="NZ_PPTP01000004.1"/>
</dbReference>
<comment type="caution">
    <text evidence="2">The sequence shown here is derived from an EMBL/GenBank/DDBJ whole genome shotgun (WGS) entry which is preliminary data.</text>
</comment>
<keyword evidence="1" id="KW-0812">Transmembrane</keyword>
<feature type="transmembrane region" description="Helical" evidence="1">
    <location>
        <begin position="66"/>
        <end position="84"/>
    </location>
</feature>
<reference evidence="2 3" key="1">
    <citation type="journal article" date="2018" name="Elife">
        <title>Discovery and characterization of a prevalent human gut bacterial enzyme sufficient for the inactivation of a family of plant toxins.</title>
        <authorList>
            <person name="Koppel N."/>
            <person name="Bisanz J.E."/>
            <person name="Pandelia M.E."/>
            <person name="Turnbaugh P.J."/>
            <person name="Balskus E.P."/>
        </authorList>
    </citation>
    <scope>NUCLEOTIDE SEQUENCE [LARGE SCALE GENOMIC DNA]</scope>
    <source>
        <strain evidence="3">anaerobia AP69FAA</strain>
    </source>
</reference>
<evidence type="ECO:0000256" key="1">
    <source>
        <dbReference type="SAM" id="Phobius"/>
    </source>
</evidence>
<gene>
    <name evidence="2" type="ORF">C1880_05890</name>
</gene>
<name>A0A369LAJ6_9ACTN</name>
<sequence>MEKCLLRSALKTMRMLNCLVNRLPAYGFEQSENACFDIFPQRFSNEFQVFNIFHNRWNRSMRRGMFFQPFVAGFGACFLLFAGIDRL</sequence>